<keyword evidence="5" id="KW-1133">Transmembrane helix</keyword>
<keyword evidence="5" id="KW-0472">Membrane</keyword>
<comment type="caution">
    <text evidence="5">Lacks conserved residue(s) required for the propagation of feature annotation.</text>
</comment>
<evidence type="ECO:0000313" key="6">
    <source>
        <dbReference type="EMBL" id="CAH1101352.1"/>
    </source>
</evidence>
<evidence type="ECO:0000256" key="5">
    <source>
        <dbReference type="RuleBase" id="RU362059"/>
    </source>
</evidence>
<dbReference type="PROSITE" id="PS00375">
    <property type="entry name" value="UDPGT"/>
    <property type="match status" value="1"/>
</dbReference>
<dbReference type="SUPFAM" id="SSF53756">
    <property type="entry name" value="UDP-Glycosyltransferase/glycogen phosphorylase"/>
    <property type="match status" value="1"/>
</dbReference>
<keyword evidence="7" id="KW-1185">Reference proteome</keyword>
<dbReference type="Gene3D" id="3.40.50.2000">
    <property type="entry name" value="Glycogen Phosphorylase B"/>
    <property type="match status" value="1"/>
</dbReference>
<dbReference type="InterPro" id="IPR050271">
    <property type="entry name" value="UDP-glycosyltransferase"/>
</dbReference>
<sequence length="518" mass="59724">MYKSKFVNIYLIFFLTFTLTESLNILAVMPHVGKSHQLVFEPLFRKLALNGHKVTLITRYPQKDPVPNWRDVNVAPVSLNSTEIFTFNDLTGTRLDRYTCVALLTVAARESCKDGLSHPNYQNFLKEDNHFDLILIEIFNTPCFMGVVKRFNNAPVIGLASSIWMPWMYQWFGTDSNPSYITNHFLGHSDQMTFLDRVENTLVHIFTNVWYNILLDRQGKQFSEEMTGINLDDNGDIMSNISVLLINSHFTINVKQAMSPNSIEIGGIHVENQPIKPLPQDLQKFVDESKHGVIYMSLGSTIRGDSFPEDKKQALLKAFSRLPQRVIWKWEGEMQDKPDNVMIYRWAPQRDLLCHPNVKVFITHTGLLGTIETVDCGTPALMLPLFGDQFTNAASMEQNGGGLVLYISDITDEVVYEKLKKLLSPQFRDSAIELSNRFKDRPLSPMNTALYWIDYVSRHKGAHFMKIASVDMPLYKFYLLDVIAFIFLIILINLYVFYLVVKFIFRKLFKRQEKIKKS</sequence>
<dbReference type="GO" id="GO:0016020">
    <property type="term" value="C:membrane"/>
    <property type="evidence" value="ECO:0007669"/>
    <property type="project" value="UniProtKB-SubCell"/>
</dbReference>
<evidence type="ECO:0000256" key="3">
    <source>
        <dbReference type="ARBA" id="ARBA00022679"/>
    </source>
</evidence>
<dbReference type="AlphaFoldDB" id="A0A9P0CD52"/>
<keyword evidence="5" id="KW-0812">Transmembrane</keyword>
<dbReference type="Proteomes" id="UP001153636">
    <property type="component" value="Chromosome 11"/>
</dbReference>
<evidence type="ECO:0000256" key="2">
    <source>
        <dbReference type="ARBA" id="ARBA00022676"/>
    </source>
</evidence>
<gene>
    <name evidence="6" type="ORF">PSYICH_LOCUS2677</name>
</gene>
<comment type="subcellular location">
    <subcellularLocation>
        <location evidence="5">Membrane</location>
        <topology evidence="5">Single-pass membrane protein</topology>
    </subcellularLocation>
</comment>
<comment type="similarity">
    <text evidence="1 4">Belongs to the UDP-glycosyltransferase family.</text>
</comment>
<evidence type="ECO:0000256" key="4">
    <source>
        <dbReference type="RuleBase" id="RU003718"/>
    </source>
</evidence>
<comment type="catalytic activity">
    <reaction evidence="5">
        <text>glucuronate acceptor + UDP-alpha-D-glucuronate = acceptor beta-D-glucuronoside + UDP + H(+)</text>
        <dbReference type="Rhea" id="RHEA:21032"/>
        <dbReference type="ChEBI" id="CHEBI:15378"/>
        <dbReference type="ChEBI" id="CHEBI:58052"/>
        <dbReference type="ChEBI" id="CHEBI:58223"/>
        <dbReference type="ChEBI" id="CHEBI:132367"/>
        <dbReference type="ChEBI" id="CHEBI:132368"/>
        <dbReference type="EC" id="2.4.1.17"/>
    </reaction>
</comment>
<keyword evidence="2 4" id="KW-0328">Glycosyltransferase</keyword>
<accession>A0A9P0CD52</accession>
<dbReference type="EMBL" id="OV651823">
    <property type="protein sequence ID" value="CAH1101352.1"/>
    <property type="molecule type" value="Genomic_DNA"/>
</dbReference>
<reference evidence="6" key="1">
    <citation type="submission" date="2022-01" db="EMBL/GenBank/DDBJ databases">
        <authorList>
            <person name="King R."/>
        </authorList>
    </citation>
    <scope>NUCLEOTIDE SEQUENCE</scope>
</reference>
<dbReference type="PANTHER" id="PTHR48043:SF114">
    <property type="entry name" value="IP04436P-RELATED"/>
    <property type="match status" value="1"/>
</dbReference>
<dbReference type="FunFam" id="3.40.50.2000:FF:000050">
    <property type="entry name" value="UDP-glucuronosyltransferase"/>
    <property type="match status" value="1"/>
</dbReference>
<feature type="transmembrane region" description="Helical" evidence="5">
    <location>
        <begin position="7"/>
        <end position="29"/>
    </location>
</feature>
<proteinExistence type="inferred from homology"/>
<organism evidence="6 7">
    <name type="scientific">Psylliodes chrysocephalus</name>
    <dbReference type="NCBI Taxonomy" id="3402493"/>
    <lineage>
        <taxon>Eukaryota</taxon>
        <taxon>Metazoa</taxon>
        <taxon>Ecdysozoa</taxon>
        <taxon>Arthropoda</taxon>
        <taxon>Hexapoda</taxon>
        <taxon>Insecta</taxon>
        <taxon>Pterygota</taxon>
        <taxon>Neoptera</taxon>
        <taxon>Endopterygota</taxon>
        <taxon>Coleoptera</taxon>
        <taxon>Polyphaga</taxon>
        <taxon>Cucujiformia</taxon>
        <taxon>Chrysomeloidea</taxon>
        <taxon>Chrysomelidae</taxon>
        <taxon>Galerucinae</taxon>
        <taxon>Alticini</taxon>
        <taxon>Psylliodes</taxon>
    </lineage>
</organism>
<dbReference type="OrthoDB" id="5835829at2759"/>
<dbReference type="InterPro" id="IPR035595">
    <property type="entry name" value="UDP_glycos_trans_CS"/>
</dbReference>
<feature type="transmembrane region" description="Helical" evidence="5">
    <location>
        <begin position="477"/>
        <end position="501"/>
    </location>
</feature>
<evidence type="ECO:0000256" key="1">
    <source>
        <dbReference type="ARBA" id="ARBA00009995"/>
    </source>
</evidence>
<dbReference type="InterPro" id="IPR002213">
    <property type="entry name" value="UDP_glucos_trans"/>
</dbReference>
<dbReference type="Pfam" id="PF00201">
    <property type="entry name" value="UDPGT"/>
    <property type="match status" value="1"/>
</dbReference>
<evidence type="ECO:0000313" key="7">
    <source>
        <dbReference type="Proteomes" id="UP001153636"/>
    </source>
</evidence>
<dbReference type="EC" id="2.4.1.17" evidence="5"/>
<protein>
    <recommendedName>
        <fullName evidence="5">UDP-glucuronosyltransferase</fullName>
        <ecNumber evidence="5">2.4.1.17</ecNumber>
    </recommendedName>
</protein>
<name>A0A9P0CD52_9CUCU</name>
<dbReference type="PANTHER" id="PTHR48043">
    <property type="entry name" value="EG:EG0003.4 PROTEIN-RELATED"/>
    <property type="match status" value="1"/>
</dbReference>
<dbReference type="CDD" id="cd03784">
    <property type="entry name" value="GT1_Gtf-like"/>
    <property type="match status" value="1"/>
</dbReference>
<dbReference type="GO" id="GO:0015020">
    <property type="term" value="F:glucuronosyltransferase activity"/>
    <property type="evidence" value="ECO:0007669"/>
    <property type="project" value="UniProtKB-EC"/>
</dbReference>
<keyword evidence="3 4" id="KW-0808">Transferase</keyword>